<reference evidence="8 9" key="1">
    <citation type="submission" date="2019-05" db="EMBL/GenBank/DDBJ databases">
        <title>Sporisorium graminicola CBS 10092 draft sequencing and annotation.</title>
        <authorList>
            <person name="Solano-Gonzalez S."/>
            <person name="Caddick M.X."/>
            <person name="Darby A."/>
        </authorList>
    </citation>
    <scope>NUCLEOTIDE SEQUENCE [LARGE SCALE GENOMIC DNA]</scope>
    <source>
        <strain evidence="8 9">CBS 10092</strain>
    </source>
</reference>
<dbReference type="GeneID" id="40728830"/>
<dbReference type="AlphaFoldDB" id="A0A4U7KKW5"/>
<dbReference type="PANTHER" id="PTHR11134">
    <property type="entry name" value="ADAPTOR COMPLEX SUBUNIT BETA FAMILY MEMBER"/>
    <property type="match status" value="1"/>
</dbReference>
<gene>
    <name evidence="8" type="ORF">EX895_005935</name>
</gene>
<evidence type="ECO:0000256" key="5">
    <source>
        <dbReference type="ARBA" id="ARBA00023136"/>
    </source>
</evidence>
<dbReference type="OrthoDB" id="10254310at2759"/>
<accession>A0A4U7KKW5</accession>
<dbReference type="EMBL" id="SRRM01000021">
    <property type="protein sequence ID" value="TKY84855.1"/>
    <property type="molecule type" value="Genomic_DNA"/>
</dbReference>
<evidence type="ECO:0000256" key="3">
    <source>
        <dbReference type="ARBA" id="ARBA00022448"/>
    </source>
</evidence>
<dbReference type="Pfam" id="PF01602">
    <property type="entry name" value="Adaptin_N"/>
    <property type="match status" value="1"/>
</dbReference>
<evidence type="ECO:0000259" key="7">
    <source>
        <dbReference type="Pfam" id="PF01602"/>
    </source>
</evidence>
<dbReference type="RefSeq" id="XP_029736840.1">
    <property type="nucleotide sequence ID" value="XM_029886527.1"/>
</dbReference>
<dbReference type="GO" id="GO:0016192">
    <property type="term" value="P:vesicle-mediated transport"/>
    <property type="evidence" value="ECO:0007669"/>
    <property type="project" value="InterPro"/>
</dbReference>
<proteinExistence type="inferred from homology"/>
<evidence type="ECO:0000256" key="1">
    <source>
        <dbReference type="ARBA" id="ARBA00004308"/>
    </source>
</evidence>
<evidence type="ECO:0000256" key="6">
    <source>
        <dbReference type="SAM" id="MobiDB-lite"/>
    </source>
</evidence>
<comment type="caution">
    <text evidence="8">The sequence shown here is derived from an EMBL/GenBank/DDBJ whole genome shotgun (WGS) entry which is preliminary data.</text>
</comment>
<keyword evidence="3" id="KW-0813">Transport</keyword>
<evidence type="ECO:0000313" key="9">
    <source>
        <dbReference type="Proteomes" id="UP000306050"/>
    </source>
</evidence>
<dbReference type="SUPFAM" id="SSF48371">
    <property type="entry name" value="ARM repeat"/>
    <property type="match status" value="1"/>
</dbReference>
<organism evidence="8 9">
    <name type="scientific">Sporisorium graminicola</name>
    <dbReference type="NCBI Taxonomy" id="280036"/>
    <lineage>
        <taxon>Eukaryota</taxon>
        <taxon>Fungi</taxon>
        <taxon>Dikarya</taxon>
        <taxon>Basidiomycota</taxon>
        <taxon>Ustilaginomycotina</taxon>
        <taxon>Ustilaginomycetes</taxon>
        <taxon>Ustilaginales</taxon>
        <taxon>Ustilaginaceae</taxon>
        <taxon>Sporisorium</taxon>
    </lineage>
</organism>
<name>A0A4U7KKW5_9BASI</name>
<dbReference type="Proteomes" id="UP000306050">
    <property type="component" value="Chromosome SGRAM_8"/>
</dbReference>
<feature type="region of interest" description="Disordered" evidence="6">
    <location>
        <begin position="805"/>
        <end position="838"/>
    </location>
</feature>
<feature type="region of interest" description="Disordered" evidence="6">
    <location>
        <begin position="866"/>
        <end position="887"/>
    </location>
</feature>
<dbReference type="InterPro" id="IPR002553">
    <property type="entry name" value="Clathrin/coatomer_adapt-like_N"/>
</dbReference>
<feature type="compositionally biased region" description="Polar residues" evidence="6">
    <location>
        <begin position="922"/>
        <end position="932"/>
    </location>
</feature>
<protein>
    <recommendedName>
        <fullName evidence="7">Clathrin/coatomer adaptor adaptin-like N-terminal domain-containing protein</fullName>
    </recommendedName>
</protein>
<dbReference type="GO" id="GO:0012505">
    <property type="term" value="C:endomembrane system"/>
    <property type="evidence" value="ECO:0007669"/>
    <property type="project" value="UniProtKB-SubCell"/>
</dbReference>
<feature type="compositionally biased region" description="Polar residues" evidence="6">
    <location>
        <begin position="805"/>
        <end position="832"/>
    </location>
</feature>
<feature type="region of interest" description="Disordered" evidence="6">
    <location>
        <begin position="270"/>
        <end position="303"/>
    </location>
</feature>
<keyword evidence="9" id="KW-1185">Reference proteome</keyword>
<evidence type="ECO:0000256" key="2">
    <source>
        <dbReference type="ARBA" id="ARBA00006613"/>
    </source>
</evidence>
<feature type="region of interest" description="Disordered" evidence="6">
    <location>
        <begin position="903"/>
        <end position="936"/>
    </location>
</feature>
<sequence>MSAAYSNSSRALAFLSETSEDAIAALKGLVGGVGSAKYLDTSEDKLSTIATQIDSSRDEDRIAALTRIVAMVSKGRDASSFLPAVLKLTSSSNLDVRKLVYIVLLRYANTNPDLTLLSINSFQRDLSDPSPLIRAMALRVLSSIKVVMVSPIVIMAVTKASRDPNLYVRKIAALAIPKCYQIDRSQLATLQEVLATLLSDRSPFVLGAALSAFQRMCATNWSLLHQNYRRICHALSDMDEWGQVVALQVLSRYARANLVQPKSRIETALSPKASALSSQAPSAARTPEIAPKSEPDSGKKSDVDGLEEFLTSDAASPIAPVKGSTSETASTRVVPTSGPSLDLDRDLELLLSKSHGLLHSRNPAVVLAGARAILYLAPASDHVMLVRPLVRLLRSTPDVSYLVLLNILAIARQNGSLFAPYVTSFLLGASHEEPIFLSLLKLDTLVVVCNLGNLDLVLTEVASHLRSADAGIAAHAVSCLGELALRKDLDASSRCLAILLDLLRKRKTGPRIHDSTIARAVLAIKNLLQLAQESDAAEGTVEPRRTSAIVYRLAALLFGTASKSVSSSSAAGAEKQKRRTKAKVVGKGAILHPDARASILWLLGQHARQSVSVSDKSMSSLPKASTQETKTLAELVVPDILRQCALNFANESSIVKLQILATSSKVFAFLPTVLSPTPSLDEGQQGKSERLMSTVTVLHFYLLKLARYDADFDVRDRARFLKGLTAPLTAQKKSNSVGGGDGGEAEDASKTEEAITQVDTIQAAIETAARTIGESTTEDGDADLKGVRLRREQVIHVLFEGKGASHTTTTNSIDASGRSFNKTDDGSPTSPASGPVNGPEIASLSLVLGGKLIKGWLDTTLTEWTTQPTPSTMREPPAVSPPTHPTLQNTTLANLKSFSSSDFAASPHGAASASPIVLTPGKGNSTPTSRGSATPIELEANTTSAQALQKYKDLDSFLDESDDDEQDMAGGAYLDDPAPEDDDFRANDWDEEDDEDELEEEEEEEDDDEEEETSSEEDASE</sequence>
<dbReference type="InterPro" id="IPR016024">
    <property type="entry name" value="ARM-type_fold"/>
</dbReference>
<dbReference type="GO" id="GO:0006886">
    <property type="term" value="P:intracellular protein transport"/>
    <property type="evidence" value="ECO:0007669"/>
    <property type="project" value="InterPro"/>
</dbReference>
<evidence type="ECO:0000313" key="8">
    <source>
        <dbReference type="EMBL" id="TKY84855.1"/>
    </source>
</evidence>
<feature type="region of interest" description="Disordered" evidence="6">
    <location>
        <begin position="731"/>
        <end position="753"/>
    </location>
</feature>
<comment type="similarity">
    <text evidence="2">Belongs to the adaptor complexes large subunit family.</text>
</comment>
<feature type="compositionally biased region" description="Acidic residues" evidence="6">
    <location>
        <begin position="977"/>
        <end position="1021"/>
    </location>
</feature>
<feature type="compositionally biased region" description="Low complexity" evidence="6">
    <location>
        <begin position="270"/>
        <end position="284"/>
    </location>
</feature>
<feature type="domain" description="Clathrin/coatomer adaptor adaptin-like N-terminal" evidence="7">
    <location>
        <begin position="48"/>
        <end position="526"/>
    </location>
</feature>
<feature type="compositionally biased region" description="Low complexity" evidence="6">
    <location>
        <begin position="904"/>
        <end position="915"/>
    </location>
</feature>
<dbReference type="InterPro" id="IPR011989">
    <property type="entry name" value="ARM-like"/>
</dbReference>
<feature type="compositionally biased region" description="Polar residues" evidence="6">
    <location>
        <begin position="323"/>
        <end position="337"/>
    </location>
</feature>
<dbReference type="GO" id="GO:0030117">
    <property type="term" value="C:membrane coat"/>
    <property type="evidence" value="ECO:0007669"/>
    <property type="project" value="InterPro"/>
</dbReference>
<feature type="region of interest" description="Disordered" evidence="6">
    <location>
        <begin position="958"/>
        <end position="1021"/>
    </location>
</feature>
<feature type="region of interest" description="Disordered" evidence="6">
    <location>
        <begin position="317"/>
        <end position="337"/>
    </location>
</feature>
<dbReference type="InterPro" id="IPR026739">
    <property type="entry name" value="AP_beta"/>
</dbReference>
<keyword evidence="4" id="KW-0653">Protein transport</keyword>
<dbReference type="Gene3D" id="1.25.10.10">
    <property type="entry name" value="Leucine-rich Repeat Variant"/>
    <property type="match status" value="1"/>
</dbReference>
<dbReference type="KEGG" id="sgra:EX895_005935"/>
<evidence type="ECO:0000256" key="4">
    <source>
        <dbReference type="ARBA" id="ARBA00022927"/>
    </source>
</evidence>
<feature type="compositionally biased region" description="Basic and acidic residues" evidence="6">
    <location>
        <begin position="291"/>
        <end position="303"/>
    </location>
</feature>
<comment type="subcellular location">
    <subcellularLocation>
        <location evidence="1">Endomembrane system</location>
    </subcellularLocation>
</comment>
<keyword evidence="5" id="KW-0472">Membrane</keyword>
<feature type="compositionally biased region" description="Acidic residues" evidence="6">
    <location>
        <begin position="958"/>
        <end position="967"/>
    </location>
</feature>